<evidence type="ECO:0000313" key="2">
    <source>
        <dbReference type="EMBL" id="QXU59710.1"/>
    </source>
</evidence>
<feature type="transmembrane region" description="Helical" evidence="1">
    <location>
        <begin position="172"/>
        <end position="190"/>
    </location>
</feature>
<evidence type="ECO:0000256" key="1">
    <source>
        <dbReference type="SAM" id="Phobius"/>
    </source>
</evidence>
<name>A0A8F7GLZ7_9CEST</name>
<proteinExistence type="predicted"/>
<dbReference type="AlphaFoldDB" id="A0A8F7GLZ7"/>
<gene>
    <name evidence="2" type="primary">nad2</name>
</gene>
<accession>A0A8F7GLZ7</accession>
<feature type="transmembrane region" description="Helical" evidence="1">
    <location>
        <begin position="144"/>
        <end position="166"/>
    </location>
</feature>
<protein>
    <submittedName>
        <fullName evidence="2">NADH dehydrogenase subunit 2</fullName>
    </submittedName>
</protein>
<keyword evidence="1" id="KW-1133">Transmembrane helix</keyword>
<feature type="transmembrane region" description="Helical" evidence="1">
    <location>
        <begin position="116"/>
        <end position="137"/>
    </location>
</feature>
<feature type="transmembrane region" description="Helical" evidence="1">
    <location>
        <begin position="197"/>
        <end position="216"/>
    </location>
</feature>
<feature type="transmembrane region" description="Helical" evidence="1">
    <location>
        <begin position="228"/>
        <end position="246"/>
    </location>
</feature>
<organism evidence="2">
    <name type="scientific">Bothridium pithonis</name>
    <dbReference type="NCBI Taxonomy" id="1648426"/>
    <lineage>
        <taxon>Eukaryota</taxon>
        <taxon>Metazoa</taxon>
        <taxon>Spiralia</taxon>
        <taxon>Lophotrochozoa</taxon>
        <taxon>Platyhelminthes</taxon>
        <taxon>Cestoda</taxon>
        <taxon>Eucestoda</taxon>
        <taxon>Diphyllobothriidea</taxon>
        <taxon>Diphyllobothriidae</taxon>
        <taxon>Bothridium</taxon>
    </lineage>
</organism>
<keyword evidence="1" id="KW-0472">Membrane</keyword>
<feature type="transmembrane region" description="Helical" evidence="1">
    <location>
        <begin position="9"/>
        <end position="36"/>
    </location>
</feature>
<dbReference type="EMBL" id="MW602526">
    <property type="protein sequence ID" value="QXU59710.1"/>
    <property type="molecule type" value="Genomic_DNA"/>
</dbReference>
<keyword evidence="1" id="KW-0812">Transmembrane</keyword>
<reference evidence="2" key="1">
    <citation type="journal article" date="2021" name="Mol. Phylogenet. Evol.">
        <title>Evolutionary transitions in broad tapeworms (Cestoda: Diphyllobothriidea) revealed by mitogenome and nuclear ribosomal operon phylogenetics.</title>
        <authorList>
            <person name="Fraija-Fernandez N."/>
            <person name="Waeschenbach A."/>
            <person name="Briscoe A.G."/>
            <person name="Hocking S."/>
            <person name="Kuchta Resource R."/>
            <person name="Nyman Resource T."/>
            <person name="Timothy J Littlewood D."/>
        </authorList>
    </citation>
    <scope>NUCLEOTIDE SEQUENCE</scope>
</reference>
<geneLocation type="mitochondrion" evidence="2"/>
<sequence>MLSRLHMDLFFFSFFFSVLFCLFCGLVDSLLGFWFFLELCGLSVVPSFFYVSGAGVRNFYGALLTYLVMSGLSSVFFVAGILFIGLYYFVVVGFVVKLGLFPFMFWVYRVFIGSNWFFIFLLSVVLKFPILFFCFIFQLGSGCVSVVFMDCFFTIVTCGLMFWFYSHSWECVWGSISLSSVATLMVSCFCSDMILCTFIYFYYFFWAGGVILYFYYLGSESLGVKGSFWLYCFLLLVTPLSFPLFYKLGVCVAIVYSSLYVLLGWCLYSLSEQFFLYKLAGDTCFSELYNFWC</sequence>
<feature type="transmembrane region" description="Helical" evidence="1">
    <location>
        <begin position="253"/>
        <end position="271"/>
    </location>
</feature>
<keyword evidence="2" id="KW-0496">Mitochondrion</keyword>